<dbReference type="GO" id="GO:0006633">
    <property type="term" value="P:fatty acid biosynthetic process"/>
    <property type="evidence" value="ECO:0007669"/>
    <property type="project" value="TreeGrafter"/>
</dbReference>
<dbReference type="GO" id="GO:0015645">
    <property type="term" value="F:fatty acid ligase activity"/>
    <property type="evidence" value="ECO:0007669"/>
    <property type="project" value="TreeGrafter"/>
</dbReference>
<dbReference type="InterPro" id="IPR000873">
    <property type="entry name" value="AMP-dep_synth/lig_dom"/>
</dbReference>
<proteinExistence type="inferred from homology"/>
<evidence type="ECO:0000259" key="7">
    <source>
        <dbReference type="Pfam" id="PF13193"/>
    </source>
</evidence>
<keyword evidence="3" id="KW-0547">Nucleotide-binding</keyword>
<accession>A0A554MU39</accession>
<protein>
    <submittedName>
        <fullName evidence="8">AMP-dependent synthetase</fullName>
    </submittedName>
</protein>
<dbReference type="InterPro" id="IPR020845">
    <property type="entry name" value="AMP-binding_CS"/>
</dbReference>
<dbReference type="InterPro" id="IPR051087">
    <property type="entry name" value="Mitochondrial_ACSM"/>
</dbReference>
<dbReference type="GO" id="GO:0004321">
    <property type="term" value="F:fatty-acyl-CoA synthase activity"/>
    <property type="evidence" value="ECO:0007669"/>
    <property type="project" value="TreeGrafter"/>
</dbReference>
<dbReference type="Pfam" id="PF13193">
    <property type="entry name" value="AMP-binding_C"/>
    <property type="match status" value="1"/>
</dbReference>
<reference evidence="8 9" key="1">
    <citation type="submission" date="2018-06" db="EMBL/GenBank/DDBJ databases">
        <title>Natronomonas sp. F16-60 a new haloarchaeon isolated from a solar saltern of Isla Cristina, Huelva, Spain.</title>
        <authorList>
            <person name="Duran-Viseras A."/>
            <person name="Sanchez-Porro C."/>
            <person name="Ventosa A."/>
        </authorList>
    </citation>
    <scope>NUCLEOTIDE SEQUENCE [LARGE SCALE GENOMIC DNA]</scope>
    <source>
        <strain evidence="8 9">F16-60</strain>
    </source>
</reference>
<keyword evidence="9" id="KW-1185">Reference proteome</keyword>
<dbReference type="InParanoid" id="A0A554MU39"/>
<evidence type="ECO:0000256" key="5">
    <source>
        <dbReference type="SAM" id="MobiDB-lite"/>
    </source>
</evidence>
<dbReference type="RefSeq" id="WP_144263673.1">
    <property type="nucleotide sequence ID" value="NZ_QMDX01000034.1"/>
</dbReference>
<sequence>MSEISRLDAYHFYEKEWDDYGALLDEFEWEIPESFNMARYICDRWAATDDARDAIYAGDRSEHYETYTFMDIHEHACAAANHLRNQGVKRGDRVGINMRQRPETVIAHVAAWKLGAVSVPLSTLFGTDAVRYRLDDAGVAACFVDESNVNTVRDVAGDVVSLDTIVTVGEVTSERDEHPLDEVLTTNSTTFETVETSAEDDAIIIYTSGTTGDPKGVLHAHRVLLGNLPLVITGFCNLELHDSDVFWTPSEWAWVATLFDVVFPTLYYGLPIVAHTADKKFNPETAMRIIERYDVTNYFAPPTALRMMEQLKDPGRWDVSSVRCVPSGGESLGQSIVDWAEEVFDGAAVHEAYGQTEANMIAGDCSQMLETREQKIGPRAPGHEIEIVDPRTAESTVERGETGEIAVRYEGNPVCFKEYWNKPGKTRSKVQNGWLLTEDLGSMDEDGYIEFHSRKDTVIISAGYRIGPVEIEEALARHEAVADAGVIGIPDDERGEVPKAFVVLAAEYNPDATLKSRLREDVRDRLAEYEYPRQIEFVGELPKTSSGKVRRSSLEEREGIMK</sequence>
<dbReference type="GO" id="GO:0005524">
    <property type="term" value="F:ATP binding"/>
    <property type="evidence" value="ECO:0007669"/>
    <property type="project" value="UniProtKB-KW"/>
</dbReference>
<comment type="similarity">
    <text evidence="1">Belongs to the ATP-dependent AMP-binding enzyme family.</text>
</comment>
<dbReference type="PANTHER" id="PTHR43605:SF10">
    <property type="entry name" value="ACYL-COA SYNTHETASE MEDIUM CHAIN FAMILY MEMBER 3"/>
    <property type="match status" value="1"/>
</dbReference>
<comment type="caution">
    <text evidence="8">The sequence shown here is derived from an EMBL/GenBank/DDBJ whole genome shotgun (WGS) entry which is preliminary data.</text>
</comment>
<gene>
    <name evidence="8" type="ORF">DP107_19030</name>
</gene>
<dbReference type="EMBL" id="QMDX01000034">
    <property type="protein sequence ID" value="TSD08611.1"/>
    <property type="molecule type" value="Genomic_DNA"/>
</dbReference>
<dbReference type="GO" id="GO:0006637">
    <property type="term" value="P:acyl-CoA metabolic process"/>
    <property type="evidence" value="ECO:0007669"/>
    <property type="project" value="TreeGrafter"/>
</dbReference>
<keyword evidence="2" id="KW-0436">Ligase</keyword>
<feature type="compositionally biased region" description="Basic and acidic residues" evidence="5">
    <location>
        <begin position="552"/>
        <end position="562"/>
    </location>
</feature>
<dbReference type="Proteomes" id="UP000319894">
    <property type="component" value="Unassembled WGS sequence"/>
</dbReference>
<dbReference type="InterPro" id="IPR025110">
    <property type="entry name" value="AMP-bd_C"/>
</dbReference>
<dbReference type="AlphaFoldDB" id="A0A554MU39"/>
<evidence type="ECO:0000259" key="6">
    <source>
        <dbReference type="Pfam" id="PF00501"/>
    </source>
</evidence>
<dbReference type="Gene3D" id="3.40.50.12780">
    <property type="entry name" value="N-terminal domain of ligase-like"/>
    <property type="match status" value="1"/>
</dbReference>
<dbReference type="PANTHER" id="PTHR43605">
    <property type="entry name" value="ACYL-COENZYME A SYNTHETASE"/>
    <property type="match status" value="1"/>
</dbReference>
<feature type="region of interest" description="Disordered" evidence="5">
    <location>
        <begin position="542"/>
        <end position="562"/>
    </location>
</feature>
<dbReference type="Gene3D" id="3.30.300.30">
    <property type="match status" value="1"/>
</dbReference>
<dbReference type="PROSITE" id="PS00455">
    <property type="entry name" value="AMP_BINDING"/>
    <property type="match status" value="1"/>
</dbReference>
<evidence type="ECO:0000256" key="4">
    <source>
        <dbReference type="ARBA" id="ARBA00022840"/>
    </source>
</evidence>
<evidence type="ECO:0000256" key="1">
    <source>
        <dbReference type="ARBA" id="ARBA00006432"/>
    </source>
</evidence>
<dbReference type="InterPro" id="IPR045851">
    <property type="entry name" value="AMP-bd_C_sf"/>
</dbReference>
<dbReference type="InterPro" id="IPR042099">
    <property type="entry name" value="ANL_N_sf"/>
</dbReference>
<evidence type="ECO:0000256" key="3">
    <source>
        <dbReference type="ARBA" id="ARBA00022741"/>
    </source>
</evidence>
<evidence type="ECO:0000313" key="8">
    <source>
        <dbReference type="EMBL" id="TSD08611.1"/>
    </source>
</evidence>
<feature type="domain" description="AMP-dependent synthetase/ligase" evidence="6">
    <location>
        <begin position="44"/>
        <end position="420"/>
    </location>
</feature>
<name>A0A554MU39_9EURY</name>
<dbReference type="Pfam" id="PF00501">
    <property type="entry name" value="AMP-binding"/>
    <property type="match status" value="1"/>
</dbReference>
<keyword evidence="4" id="KW-0067">ATP-binding</keyword>
<evidence type="ECO:0000256" key="2">
    <source>
        <dbReference type="ARBA" id="ARBA00022598"/>
    </source>
</evidence>
<evidence type="ECO:0000313" key="9">
    <source>
        <dbReference type="Proteomes" id="UP000319894"/>
    </source>
</evidence>
<dbReference type="GO" id="GO:0016405">
    <property type="term" value="F:CoA-ligase activity"/>
    <property type="evidence" value="ECO:0007669"/>
    <property type="project" value="UniProtKB-ARBA"/>
</dbReference>
<feature type="domain" description="AMP-binding enzyme C-terminal" evidence="7">
    <location>
        <begin position="470"/>
        <end position="548"/>
    </location>
</feature>
<organism evidence="8 9">
    <name type="scientific">Haloglomus irregulare</name>
    <dbReference type="NCBI Taxonomy" id="2234134"/>
    <lineage>
        <taxon>Archaea</taxon>
        <taxon>Methanobacteriati</taxon>
        <taxon>Methanobacteriota</taxon>
        <taxon>Stenosarchaea group</taxon>
        <taxon>Halobacteria</taxon>
        <taxon>Halobacteriales</taxon>
        <taxon>Natronomonadaceae</taxon>
        <taxon>Haloglomus</taxon>
    </lineage>
</organism>
<dbReference type="OrthoDB" id="193284at2157"/>
<dbReference type="SUPFAM" id="SSF56801">
    <property type="entry name" value="Acetyl-CoA synthetase-like"/>
    <property type="match status" value="1"/>
</dbReference>